<feature type="compositionally biased region" description="Basic and acidic residues" evidence="1">
    <location>
        <begin position="72"/>
        <end position="91"/>
    </location>
</feature>
<feature type="compositionally biased region" description="Basic and acidic residues" evidence="1">
    <location>
        <begin position="176"/>
        <end position="191"/>
    </location>
</feature>
<dbReference type="AlphaFoldDB" id="A0A812SUL6"/>
<accession>A0A812SUL6</accession>
<name>A0A812SUL6_SYMPI</name>
<feature type="non-terminal residue" evidence="2">
    <location>
        <position position="1"/>
    </location>
</feature>
<feature type="non-terminal residue" evidence="2">
    <location>
        <position position="279"/>
    </location>
</feature>
<organism evidence="2 3">
    <name type="scientific">Symbiodinium pilosum</name>
    <name type="common">Dinoflagellate</name>
    <dbReference type="NCBI Taxonomy" id="2952"/>
    <lineage>
        <taxon>Eukaryota</taxon>
        <taxon>Sar</taxon>
        <taxon>Alveolata</taxon>
        <taxon>Dinophyceae</taxon>
        <taxon>Suessiales</taxon>
        <taxon>Symbiodiniaceae</taxon>
        <taxon>Symbiodinium</taxon>
    </lineage>
</organism>
<feature type="region of interest" description="Disordered" evidence="1">
    <location>
        <begin position="260"/>
        <end position="279"/>
    </location>
</feature>
<feature type="compositionally biased region" description="Basic and acidic residues" evidence="1">
    <location>
        <begin position="108"/>
        <end position="125"/>
    </location>
</feature>
<dbReference type="EMBL" id="CAJNIZ010027292">
    <property type="protein sequence ID" value="CAE7499203.1"/>
    <property type="molecule type" value="Genomic_DNA"/>
</dbReference>
<feature type="compositionally biased region" description="Polar residues" evidence="1">
    <location>
        <begin position="270"/>
        <end position="279"/>
    </location>
</feature>
<gene>
    <name evidence="2" type="ORF">SPIL2461_LOCUS12906</name>
</gene>
<sequence>ARPTVSQTRLGPSFWASVSRREDLQKALDNMTSDDPARENTEAELQELGAVIKSLKKGRRPRDGAQRLGTAADERDKPEMGGRLERTEKNLHTQLTWARRFDQPGAGNKEKVFPLAEKELKDEKAAAPLSRHARSALLEEDPQEELPEPKARTRELPPSETKVTAAKKAKKHREERKREKSRKAEKAEKARGRPRWAASLPSVATPRPARKEPPTGALGGLGASATTLPRKLLGESSKLKEPVGYRSFRLADGSVVANEGTLKAKAWSPRSPSHSSQWA</sequence>
<proteinExistence type="predicted"/>
<protein>
    <submittedName>
        <fullName evidence="2">Uncharacterized protein</fullName>
    </submittedName>
</protein>
<evidence type="ECO:0000256" key="1">
    <source>
        <dbReference type="SAM" id="MobiDB-lite"/>
    </source>
</evidence>
<comment type="caution">
    <text evidence="2">The sequence shown here is derived from an EMBL/GenBank/DDBJ whole genome shotgun (WGS) entry which is preliminary data.</text>
</comment>
<evidence type="ECO:0000313" key="3">
    <source>
        <dbReference type="Proteomes" id="UP000649617"/>
    </source>
</evidence>
<evidence type="ECO:0000313" key="2">
    <source>
        <dbReference type="EMBL" id="CAE7499203.1"/>
    </source>
</evidence>
<dbReference type="Proteomes" id="UP000649617">
    <property type="component" value="Unassembled WGS sequence"/>
</dbReference>
<feature type="region of interest" description="Disordered" evidence="1">
    <location>
        <begin position="52"/>
        <end position="233"/>
    </location>
</feature>
<reference evidence="2" key="1">
    <citation type="submission" date="2021-02" db="EMBL/GenBank/DDBJ databases">
        <authorList>
            <person name="Dougan E. K."/>
            <person name="Rhodes N."/>
            <person name="Thang M."/>
            <person name="Chan C."/>
        </authorList>
    </citation>
    <scope>NUCLEOTIDE SEQUENCE</scope>
</reference>
<feature type="compositionally biased region" description="Basic residues" evidence="1">
    <location>
        <begin position="165"/>
        <end position="175"/>
    </location>
</feature>
<feature type="compositionally biased region" description="Basic and acidic residues" evidence="1">
    <location>
        <begin position="147"/>
        <end position="157"/>
    </location>
</feature>
<keyword evidence="3" id="KW-1185">Reference proteome</keyword>